<accession>A0ABS3AQF7</accession>
<evidence type="ECO:0000313" key="2">
    <source>
        <dbReference type="Proteomes" id="UP000722121"/>
    </source>
</evidence>
<dbReference type="Proteomes" id="UP000722121">
    <property type="component" value="Unassembled WGS sequence"/>
</dbReference>
<keyword evidence="2" id="KW-1185">Reference proteome</keyword>
<comment type="caution">
    <text evidence="1">The sequence shown here is derived from an EMBL/GenBank/DDBJ whole genome shotgun (WGS) entry which is preliminary data.</text>
</comment>
<proteinExistence type="predicted"/>
<evidence type="ECO:0000313" key="1">
    <source>
        <dbReference type="EMBL" id="MBN4066956.1"/>
    </source>
</evidence>
<name>A0ABS3AQF7_9BACT</name>
<organism evidence="1 2">
    <name type="scientific">Simkania negevensis</name>
    <dbReference type="NCBI Taxonomy" id="83561"/>
    <lineage>
        <taxon>Bacteria</taxon>
        <taxon>Pseudomonadati</taxon>
        <taxon>Chlamydiota</taxon>
        <taxon>Chlamydiia</taxon>
        <taxon>Parachlamydiales</taxon>
        <taxon>Simkaniaceae</taxon>
        <taxon>Simkania</taxon>
    </lineage>
</organism>
<dbReference type="EMBL" id="JAFITR010000043">
    <property type="protein sequence ID" value="MBN4066956.1"/>
    <property type="molecule type" value="Genomic_DNA"/>
</dbReference>
<gene>
    <name evidence="1" type="ORF">JYU14_02615</name>
</gene>
<reference evidence="1 2" key="1">
    <citation type="submission" date="2021-02" db="EMBL/GenBank/DDBJ databases">
        <title>Activity-based single-cell genomes from oceanic crustal fluid captures similar information to metagenomic and metatranscriptomic surveys with orders of magnitude less sampling.</title>
        <authorList>
            <person name="D'Angelo T.S."/>
            <person name="Orcutt B.N."/>
        </authorList>
    </citation>
    <scope>NUCLEOTIDE SEQUENCE [LARGE SCALE GENOMIC DNA]</scope>
    <source>
        <strain evidence="1">AH-315-G07</strain>
    </source>
</reference>
<sequence length="184" mass="21655">MRIDWKTISLEDLAGLLSEELRKKGIEIILVGGACVTIYSKNRYQSYDLDFVTYEDLSKVKQTLKLLNFEESSGYFRHKNCPWIVEFVSPPVAVGDEPITKFSKRKTDMGTVKMLRAIDSIKDRLASYYHWEDRQGLEQAVDICLEVPKINFNELKRWSKNEGYLEKFQQFLSFFKEQKKKYRG</sequence>
<protein>
    <submittedName>
        <fullName evidence="1">Uncharacterized protein</fullName>
    </submittedName>
</protein>